<dbReference type="SUPFAM" id="SSF82679">
    <property type="entry name" value="N-utilization substance G protein NusG, N-terminal domain"/>
    <property type="match status" value="1"/>
</dbReference>
<organism evidence="6 7">
    <name type="scientific">Asparagus officinalis</name>
    <name type="common">Garden asparagus</name>
    <dbReference type="NCBI Taxonomy" id="4686"/>
    <lineage>
        <taxon>Eukaryota</taxon>
        <taxon>Viridiplantae</taxon>
        <taxon>Streptophyta</taxon>
        <taxon>Embryophyta</taxon>
        <taxon>Tracheophyta</taxon>
        <taxon>Spermatophyta</taxon>
        <taxon>Magnoliopsida</taxon>
        <taxon>Liliopsida</taxon>
        <taxon>Asparagales</taxon>
        <taxon>Asparagaceae</taxon>
        <taxon>Asparagoideae</taxon>
        <taxon>Asparagus</taxon>
    </lineage>
</organism>
<evidence type="ECO:0000256" key="4">
    <source>
        <dbReference type="SAM" id="MobiDB-lite"/>
    </source>
</evidence>
<evidence type="ECO:0000259" key="5">
    <source>
        <dbReference type="Pfam" id="PF02357"/>
    </source>
</evidence>
<name>A0A5P1F195_ASPOF</name>
<dbReference type="Proteomes" id="UP000243459">
    <property type="component" value="Chromosome 4"/>
</dbReference>
<evidence type="ECO:0000313" key="6">
    <source>
        <dbReference type="EMBL" id="ONK72125.1"/>
    </source>
</evidence>
<dbReference type="InterPro" id="IPR036735">
    <property type="entry name" value="NGN_dom_sf"/>
</dbReference>
<dbReference type="PANTHER" id="PTHR30265:SF4">
    <property type="entry name" value="KOW MOTIF FAMILY PROTEIN, EXPRESSED"/>
    <property type="match status" value="1"/>
</dbReference>
<dbReference type="EMBL" id="CM007384">
    <property type="protein sequence ID" value="ONK72125.1"/>
    <property type="molecule type" value="Genomic_DNA"/>
</dbReference>
<evidence type="ECO:0000313" key="7">
    <source>
        <dbReference type="Proteomes" id="UP000243459"/>
    </source>
</evidence>
<dbReference type="Gene3D" id="3.30.70.940">
    <property type="entry name" value="NusG, N-terminal domain"/>
    <property type="match status" value="1"/>
</dbReference>
<sequence length="106" mass="11886">MLPQGEIDETAEVIAKALIRNYPDFEFKVYYPAVKEQRKLKNGSISVKLKPLFPGYVFRNCVMNKEIHDFIREVDRVGGFVGSKVGNTRGTGGATCSPYHSSRSQT</sequence>
<dbReference type="Gramene" id="ONK72125">
    <property type="protein sequence ID" value="ONK72125"/>
    <property type="gene ID" value="A4U43_C04F16010"/>
</dbReference>
<evidence type="ECO:0000256" key="2">
    <source>
        <dbReference type="ARBA" id="ARBA00023015"/>
    </source>
</evidence>
<evidence type="ECO:0000256" key="3">
    <source>
        <dbReference type="ARBA" id="ARBA00023163"/>
    </source>
</evidence>
<feature type="domain" description="NusG-like N-terminal" evidence="5">
    <location>
        <begin position="23"/>
        <end position="84"/>
    </location>
</feature>
<dbReference type="Pfam" id="PF02357">
    <property type="entry name" value="NusG"/>
    <property type="match status" value="1"/>
</dbReference>
<protein>
    <recommendedName>
        <fullName evidence="5">NusG-like N-terminal domain-containing protein</fullName>
    </recommendedName>
</protein>
<dbReference type="InterPro" id="IPR043425">
    <property type="entry name" value="NusG-like"/>
</dbReference>
<reference evidence="7" key="1">
    <citation type="journal article" date="2017" name="Nat. Commun.">
        <title>The asparagus genome sheds light on the origin and evolution of a young Y chromosome.</title>
        <authorList>
            <person name="Harkess A."/>
            <person name="Zhou J."/>
            <person name="Xu C."/>
            <person name="Bowers J.E."/>
            <person name="Van der Hulst R."/>
            <person name="Ayyampalayam S."/>
            <person name="Mercati F."/>
            <person name="Riccardi P."/>
            <person name="McKain M.R."/>
            <person name="Kakrana A."/>
            <person name="Tang H."/>
            <person name="Ray J."/>
            <person name="Groenendijk J."/>
            <person name="Arikit S."/>
            <person name="Mathioni S.M."/>
            <person name="Nakano M."/>
            <person name="Shan H."/>
            <person name="Telgmann-Rauber A."/>
            <person name="Kanno A."/>
            <person name="Yue Z."/>
            <person name="Chen H."/>
            <person name="Li W."/>
            <person name="Chen Y."/>
            <person name="Xu X."/>
            <person name="Zhang Y."/>
            <person name="Luo S."/>
            <person name="Chen H."/>
            <person name="Gao J."/>
            <person name="Mao Z."/>
            <person name="Pires J.C."/>
            <person name="Luo M."/>
            <person name="Kudrna D."/>
            <person name="Wing R.A."/>
            <person name="Meyers B.C."/>
            <person name="Yi K."/>
            <person name="Kong H."/>
            <person name="Lavrijsen P."/>
            <person name="Sunseri F."/>
            <person name="Falavigna A."/>
            <person name="Ye Y."/>
            <person name="Leebens-Mack J.H."/>
            <person name="Chen G."/>
        </authorList>
    </citation>
    <scope>NUCLEOTIDE SEQUENCE [LARGE SCALE GENOMIC DNA]</scope>
    <source>
        <strain evidence="7">cv. DH0086</strain>
    </source>
</reference>
<keyword evidence="3" id="KW-0804">Transcription</keyword>
<gene>
    <name evidence="6" type="ORF">A4U43_C04F16010</name>
</gene>
<dbReference type="GO" id="GO:0031564">
    <property type="term" value="P:transcription antitermination"/>
    <property type="evidence" value="ECO:0007669"/>
    <property type="project" value="UniProtKB-KW"/>
</dbReference>
<dbReference type="AlphaFoldDB" id="A0A5P1F195"/>
<feature type="region of interest" description="Disordered" evidence="4">
    <location>
        <begin position="87"/>
        <end position="106"/>
    </location>
</feature>
<dbReference type="InterPro" id="IPR006645">
    <property type="entry name" value="NGN-like_dom"/>
</dbReference>
<accession>A0A5P1F195</accession>
<dbReference type="PANTHER" id="PTHR30265">
    <property type="entry name" value="RHO-INTERACTING TRANSCRIPTION TERMINATION FACTOR NUSG"/>
    <property type="match status" value="1"/>
</dbReference>
<evidence type="ECO:0000256" key="1">
    <source>
        <dbReference type="ARBA" id="ARBA00022814"/>
    </source>
</evidence>
<keyword evidence="2" id="KW-0805">Transcription regulation</keyword>
<dbReference type="OrthoDB" id="8300383at2759"/>
<dbReference type="GO" id="GO:0006354">
    <property type="term" value="P:DNA-templated transcription elongation"/>
    <property type="evidence" value="ECO:0007669"/>
    <property type="project" value="InterPro"/>
</dbReference>
<proteinExistence type="predicted"/>
<keyword evidence="7" id="KW-1185">Reference proteome</keyword>
<keyword evidence="1" id="KW-0889">Transcription antitermination</keyword>